<keyword evidence="4" id="KW-0552">Olfaction</keyword>
<dbReference type="Proteomes" id="UP001488838">
    <property type="component" value="Unassembled WGS sequence"/>
</dbReference>
<evidence type="ECO:0000256" key="4">
    <source>
        <dbReference type="ARBA" id="ARBA00022725"/>
    </source>
</evidence>
<keyword evidence="2" id="KW-1003">Cell membrane</keyword>
<keyword evidence="3" id="KW-0716">Sensory transduction</keyword>
<reference evidence="5 6" key="1">
    <citation type="journal article" date="2023" name="bioRxiv">
        <title>Conserved and derived expression patterns and positive selection on dental genes reveal complex evolutionary context of ever-growing rodent molars.</title>
        <authorList>
            <person name="Calamari Z.T."/>
            <person name="Song A."/>
            <person name="Cohen E."/>
            <person name="Akter M."/>
            <person name="Roy R.D."/>
            <person name="Hallikas O."/>
            <person name="Christensen M.M."/>
            <person name="Li P."/>
            <person name="Marangoni P."/>
            <person name="Jernvall J."/>
            <person name="Klein O.D."/>
        </authorList>
    </citation>
    <scope>NUCLEOTIDE SEQUENCE [LARGE SCALE GENOMIC DNA]</scope>
    <source>
        <strain evidence="5">V071</strain>
    </source>
</reference>
<name>A0AAW0IDX3_MYOGA</name>
<evidence type="ECO:0000313" key="6">
    <source>
        <dbReference type="Proteomes" id="UP001488838"/>
    </source>
</evidence>
<evidence type="ECO:0000313" key="5">
    <source>
        <dbReference type="EMBL" id="KAK7812532.1"/>
    </source>
</evidence>
<keyword evidence="2" id="KW-0472">Membrane</keyword>
<comment type="subcellular location">
    <subcellularLocation>
        <location evidence="1">Cell membrane</location>
        <topology evidence="1">Multi-pass membrane protein</topology>
    </subcellularLocation>
</comment>
<organism evidence="5 6">
    <name type="scientific">Myodes glareolus</name>
    <name type="common">Bank vole</name>
    <name type="synonym">Clethrionomys glareolus</name>
    <dbReference type="NCBI Taxonomy" id="447135"/>
    <lineage>
        <taxon>Eukaryota</taxon>
        <taxon>Metazoa</taxon>
        <taxon>Chordata</taxon>
        <taxon>Craniata</taxon>
        <taxon>Vertebrata</taxon>
        <taxon>Euteleostomi</taxon>
        <taxon>Mammalia</taxon>
        <taxon>Eutheria</taxon>
        <taxon>Euarchontoglires</taxon>
        <taxon>Glires</taxon>
        <taxon>Rodentia</taxon>
        <taxon>Myomorpha</taxon>
        <taxon>Muroidea</taxon>
        <taxon>Cricetidae</taxon>
        <taxon>Arvicolinae</taxon>
        <taxon>Myodes</taxon>
    </lineage>
</organism>
<evidence type="ECO:0000256" key="2">
    <source>
        <dbReference type="ARBA" id="ARBA00022475"/>
    </source>
</evidence>
<evidence type="ECO:0000256" key="1">
    <source>
        <dbReference type="ARBA" id="ARBA00004651"/>
    </source>
</evidence>
<accession>A0AAW0IDX3</accession>
<dbReference type="PANTHER" id="PTHR48018">
    <property type="entry name" value="OLFACTORY RECEPTOR"/>
    <property type="match status" value="1"/>
</dbReference>
<dbReference type="AlphaFoldDB" id="A0AAW0IDX3"/>
<proteinExistence type="predicted"/>
<dbReference type="EMBL" id="JBBHLL010000150">
    <property type="protein sequence ID" value="KAK7812532.1"/>
    <property type="molecule type" value="Genomic_DNA"/>
</dbReference>
<protein>
    <submittedName>
        <fullName evidence="5">Uncharacterized protein</fullName>
    </submittedName>
</protein>
<dbReference type="GO" id="GO:0007608">
    <property type="term" value="P:sensory perception of smell"/>
    <property type="evidence" value="ECO:0007669"/>
    <property type="project" value="UniProtKB-KW"/>
</dbReference>
<comment type="caution">
    <text evidence="5">The sequence shown here is derived from an EMBL/GenBank/DDBJ whole genome shotgun (WGS) entry which is preliminary data.</text>
</comment>
<sequence length="334" mass="37950">MRVKPISLFINQIKAAHKKKNLSHHLQTYSMSRKVSIQTDQDPKKPVHANESRPSAIVNGFSVSPHFTHIQRIRADMTVGNQTLVTEFVLVGLTDQPRLQVPVFLVFLIIYLITMLSDSGDIMEVNRTLLTEFVLRGITDRPELQIPLFLMFFSIYVITMDSHRIHRQVQEGEYPNRLDPKNPVYAEETSPSVIVNGSSERLRVSHIQRIRPHSENLVGSHARSVPVQLALVNSHWISPLVSVGGRTPRGPDFLFHFLPPSAPHLDLGGLSLVLQYSKESNDPRPSEYDIKMFKTFRTFQDSETQLLLAAPIYFKRKMGIEEGRYGLSPIQQGP</sequence>
<evidence type="ECO:0000256" key="3">
    <source>
        <dbReference type="ARBA" id="ARBA00022606"/>
    </source>
</evidence>
<keyword evidence="6" id="KW-1185">Reference proteome</keyword>
<dbReference type="GO" id="GO:0005886">
    <property type="term" value="C:plasma membrane"/>
    <property type="evidence" value="ECO:0007669"/>
    <property type="project" value="UniProtKB-SubCell"/>
</dbReference>
<gene>
    <name evidence="5" type="ORF">U0070_014865</name>
</gene>
<dbReference type="SUPFAM" id="SSF81321">
    <property type="entry name" value="Family A G protein-coupled receptor-like"/>
    <property type="match status" value="1"/>
</dbReference>